<keyword evidence="4" id="KW-0131">Cell cycle</keyword>
<protein>
    <submittedName>
        <fullName evidence="4">Resistance-nodulation-cell division superfamily</fullName>
    </submittedName>
</protein>
<accession>C1FGP9</accession>
<evidence type="ECO:0000259" key="3">
    <source>
        <dbReference type="PROSITE" id="PS50156"/>
    </source>
</evidence>
<feature type="transmembrane region" description="Helical" evidence="2">
    <location>
        <begin position="301"/>
        <end position="324"/>
    </location>
</feature>
<feature type="transmembrane region" description="Helical" evidence="2">
    <location>
        <begin position="194"/>
        <end position="214"/>
    </location>
</feature>
<dbReference type="OrthoDB" id="6510177at2759"/>
<dbReference type="EMBL" id="CP001575">
    <property type="protein sequence ID" value="ACO69301.1"/>
    <property type="molecule type" value="Genomic_DNA"/>
</dbReference>
<dbReference type="RefSeq" id="XP_002508043.1">
    <property type="nucleotide sequence ID" value="XM_002507997.1"/>
</dbReference>
<feature type="transmembrane region" description="Helical" evidence="2">
    <location>
        <begin position="746"/>
        <end position="767"/>
    </location>
</feature>
<evidence type="ECO:0000313" key="4">
    <source>
        <dbReference type="EMBL" id="ACO69301.1"/>
    </source>
</evidence>
<dbReference type="InterPro" id="IPR051697">
    <property type="entry name" value="Patched_domain-protein"/>
</dbReference>
<dbReference type="InterPro" id="IPR000731">
    <property type="entry name" value="SSD"/>
</dbReference>
<comment type="similarity">
    <text evidence="1">Belongs to the patched family.</text>
</comment>
<dbReference type="AlphaFoldDB" id="C1FGP9"/>
<name>C1FGP9_MICCC</name>
<feature type="transmembrane region" description="Helical" evidence="2">
    <location>
        <begin position="720"/>
        <end position="739"/>
    </location>
</feature>
<dbReference type="PANTHER" id="PTHR10796:SF92">
    <property type="entry name" value="PATCHED-RELATED, ISOFORM A"/>
    <property type="match status" value="1"/>
</dbReference>
<dbReference type="eggNOG" id="KOG1933">
    <property type="taxonomic scope" value="Eukaryota"/>
</dbReference>
<feature type="transmembrane region" description="Helical" evidence="2">
    <location>
        <begin position="252"/>
        <end position="272"/>
    </location>
</feature>
<dbReference type="Pfam" id="PF12349">
    <property type="entry name" value="Sterol-sensing"/>
    <property type="match status" value="1"/>
</dbReference>
<dbReference type="Gene3D" id="1.20.1640.10">
    <property type="entry name" value="Multidrug efflux transporter AcrB transmembrane domain"/>
    <property type="match status" value="2"/>
</dbReference>
<proteinExistence type="inferred from homology"/>
<evidence type="ECO:0000256" key="2">
    <source>
        <dbReference type="SAM" id="Phobius"/>
    </source>
</evidence>
<dbReference type="InterPro" id="IPR053958">
    <property type="entry name" value="HMGCR/SNAP/NPC1-like_SSD"/>
</dbReference>
<dbReference type="KEGG" id="mis:MICPUN_102039"/>
<feature type="transmembrane region" description="Helical" evidence="2">
    <location>
        <begin position="434"/>
        <end position="459"/>
    </location>
</feature>
<dbReference type="GeneID" id="8245953"/>
<keyword evidence="2" id="KW-0472">Membrane</keyword>
<keyword evidence="2" id="KW-1133">Transmembrane helix</keyword>
<feature type="transmembrane region" description="Helical" evidence="2">
    <location>
        <begin position="817"/>
        <end position="836"/>
    </location>
</feature>
<feature type="transmembrane region" description="Helical" evidence="2">
    <location>
        <begin position="226"/>
        <end position="246"/>
    </location>
</feature>
<dbReference type="GO" id="GO:0016020">
    <property type="term" value="C:membrane"/>
    <property type="evidence" value="ECO:0007669"/>
    <property type="project" value="TreeGrafter"/>
</dbReference>
<dbReference type="STRING" id="296587.C1FGP9"/>
<keyword evidence="5" id="KW-1185">Reference proteome</keyword>
<dbReference type="PANTHER" id="PTHR10796">
    <property type="entry name" value="PATCHED-RELATED"/>
    <property type="match status" value="1"/>
</dbReference>
<evidence type="ECO:0000313" key="5">
    <source>
        <dbReference type="Proteomes" id="UP000002009"/>
    </source>
</evidence>
<gene>
    <name evidence="4" type="ORF">MICPUN_102039</name>
</gene>
<feature type="transmembrane region" description="Helical" evidence="2">
    <location>
        <begin position="842"/>
        <end position="869"/>
    </location>
</feature>
<dbReference type="PROSITE" id="PS50156">
    <property type="entry name" value="SSD"/>
    <property type="match status" value="1"/>
</dbReference>
<dbReference type="SUPFAM" id="SSF82866">
    <property type="entry name" value="Multidrug efflux transporter AcrB transmembrane domain"/>
    <property type="match status" value="2"/>
</dbReference>
<dbReference type="OMA" id="PTHASNR"/>
<feature type="domain" description="SSD" evidence="3">
    <location>
        <begin position="191"/>
        <end position="353"/>
    </location>
</feature>
<dbReference type="Proteomes" id="UP000002009">
    <property type="component" value="Chromosome 8"/>
</dbReference>
<keyword evidence="4" id="KW-0132">Cell division</keyword>
<sequence length="895" mass="96716">MAIIVRKVGSETAALSPETVELMYDLEALIDQLPMRHEVCLHSSADPAPGGRCVHRGVTNLWCNRTQYEAEVGSKPDPAVALVDVVNSRAVGCLGMPIENHRVFGSPTYDDGSTFRSAVPGVSRITGAVYASSWFLLDVAEARESVVSAHTGAFERLMRREQSRLAAQGWEVEFAYQEAFDGEIARSVTGDIPLVIASFTFTLVAAVGTQMHLARPEMGAATQASLGLACVALSVFAGYGIVIFFGVPFTSLSLVGIFILLGVGVDDVLVLLEAFRLARITIPDGGTVEERARFATERAGVSITITSATNIIAFSLGSMTVIPAVNWFCAYMACAILFDFLLCVTLFMAVIVWHERRDQAKGLPAIAYKKSAVETVPLPGLETPDNDSGSTIAKVVDGEVKAVEKATQRRRTWTAGVTFEGVFRGQHMRAYGDFLMLTPVRVVVVCGFLAFGMSSLLLMSRIEEGLPRTSLAPDDSFLVGFFSIFDTTYQAQEGLTLDLHVQGVDHSSPEIQARVMAAWGMHLRSGVIEPLHKPNGGWMVAQNTPLDSRYSSPRSWLTVVTQVAIAANATAPCRALGVSPRVCAAAAVPYRLADDSLTDDFDPPLVVRSAFNATLNEALELVPSMSDRLIRRRTDGVLVASIVSTKAVPVAGQYKRQLDIYKECVRLDEAINAEVFTGAEVNAELTPYVTNGVSIPNLRVFTFNNFLVYWQQDAVLKDELVTNLTFAGLGVLIVCMIALAHPAALIAVSGVGIVDIFLFGSLIIGGIRFNVISVVNFVMAVGLAVDYTLHFCHAFLAQPGANRITRVKYTLNTMGDCILKGGGTTLVGTLPMAFSTSTIFRVFFALLFSTILYGLAVGLVLLPVVLSVIPMPPAPHLKHDYRDWYVNPNRPPDGV</sequence>
<keyword evidence="2" id="KW-0812">Transmembrane</keyword>
<evidence type="ECO:0000256" key="1">
    <source>
        <dbReference type="ARBA" id="ARBA00005585"/>
    </source>
</evidence>
<dbReference type="InParanoid" id="C1FGP9"/>
<feature type="transmembrane region" description="Helical" evidence="2">
    <location>
        <begin position="330"/>
        <end position="353"/>
    </location>
</feature>
<reference evidence="4 5" key="1">
    <citation type="journal article" date="2009" name="Science">
        <title>Green evolution and dynamic adaptations revealed by genomes of the marine picoeukaryotes Micromonas.</title>
        <authorList>
            <person name="Worden A.Z."/>
            <person name="Lee J.H."/>
            <person name="Mock T."/>
            <person name="Rouze P."/>
            <person name="Simmons M.P."/>
            <person name="Aerts A.L."/>
            <person name="Allen A.E."/>
            <person name="Cuvelier M.L."/>
            <person name="Derelle E."/>
            <person name="Everett M.V."/>
            <person name="Foulon E."/>
            <person name="Grimwood J."/>
            <person name="Gundlach H."/>
            <person name="Henrissat B."/>
            <person name="Napoli C."/>
            <person name="McDonald S.M."/>
            <person name="Parker M.S."/>
            <person name="Rombauts S."/>
            <person name="Salamov A."/>
            <person name="Von Dassow P."/>
            <person name="Badger J.H."/>
            <person name="Coutinho P.M."/>
            <person name="Demir E."/>
            <person name="Dubchak I."/>
            <person name="Gentemann C."/>
            <person name="Eikrem W."/>
            <person name="Gready J.E."/>
            <person name="John U."/>
            <person name="Lanier W."/>
            <person name="Lindquist E.A."/>
            <person name="Lucas S."/>
            <person name="Mayer K.F."/>
            <person name="Moreau H."/>
            <person name="Not F."/>
            <person name="Otillar R."/>
            <person name="Panaud O."/>
            <person name="Pangilinan J."/>
            <person name="Paulsen I."/>
            <person name="Piegu B."/>
            <person name="Poliakov A."/>
            <person name="Robbens S."/>
            <person name="Schmutz J."/>
            <person name="Toulza E."/>
            <person name="Wyss T."/>
            <person name="Zelensky A."/>
            <person name="Zhou K."/>
            <person name="Armbrust E.V."/>
            <person name="Bhattacharya D."/>
            <person name="Goodenough U.W."/>
            <person name="Van de Peer Y."/>
            <person name="Grigoriev I.V."/>
        </authorList>
    </citation>
    <scope>NUCLEOTIDE SEQUENCE [LARGE SCALE GENOMIC DNA]</scope>
    <source>
        <strain evidence="5">RCC299 / NOUM17</strain>
    </source>
</reference>
<organism evidence="4 5">
    <name type="scientific">Micromonas commoda (strain RCC299 / NOUM17 / CCMP2709)</name>
    <name type="common">Picoplanktonic green alga</name>
    <dbReference type="NCBI Taxonomy" id="296587"/>
    <lineage>
        <taxon>Eukaryota</taxon>
        <taxon>Viridiplantae</taxon>
        <taxon>Chlorophyta</taxon>
        <taxon>Mamiellophyceae</taxon>
        <taxon>Mamiellales</taxon>
        <taxon>Mamiellaceae</taxon>
        <taxon>Micromonas</taxon>
    </lineage>
</organism>
<dbReference type="GO" id="GO:0051301">
    <property type="term" value="P:cell division"/>
    <property type="evidence" value="ECO:0007669"/>
    <property type="project" value="UniProtKB-KW"/>
</dbReference>
<feature type="transmembrane region" description="Helical" evidence="2">
    <location>
        <begin position="773"/>
        <end position="796"/>
    </location>
</feature>